<organism evidence="1 2">
    <name type="scientific">Anopheles atroparvus</name>
    <name type="common">European mosquito</name>
    <dbReference type="NCBI Taxonomy" id="41427"/>
    <lineage>
        <taxon>Eukaryota</taxon>
        <taxon>Metazoa</taxon>
        <taxon>Ecdysozoa</taxon>
        <taxon>Arthropoda</taxon>
        <taxon>Hexapoda</taxon>
        <taxon>Insecta</taxon>
        <taxon>Pterygota</taxon>
        <taxon>Neoptera</taxon>
        <taxon>Endopterygota</taxon>
        <taxon>Diptera</taxon>
        <taxon>Nematocera</taxon>
        <taxon>Culicoidea</taxon>
        <taxon>Culicidae</taxon>
        <taxon>Anophelinae</taxon>
        <taxon>Anopheles</taxon>
    </lineage>
</organism>
<keyword evidence="2" id="KW-1185">Reference proteome</keyword>
<reference evidence="1" key="1">
    <citation type="submission" date="2024-04" db="UniProtKB">
        <authorList>
            <consortium name="EnsemblMetazoa"/>
        </authorList>
    </citation>
    <scope>IDENTIFICATION</scope>
    <source>
        <strain evidence="1">EBRO</strain>
    </source>
</reference>
<dbReference type="EnsemblMetazoa" id="ENSAATROPT014737">
    <property type="protein sequence ID" value="ENSAATROPP013423"/>
    <property type="gene ID" value="ENSAATROPG011952"/>
</dbReference>
<sequence length="135" mass="14967">MVMAGMYNQAADAFRREIGLHQQVGSQGAIGCPSLAKKAFKEWGNCCEVAEVQTLESLTQAYDDEDPKLVQMALSPPFIQHIDIEYARLAHNLPLPIGSAIAPKANVIKKCSCIIHVPEQWYSKRCPQAAGRTRW</sequence>
<dbReference type="Gene3D" id="1.25.40.10">
    <property type="entry name" value="Tetratricopeptide repeat domain"/>
    <property type="match status" value="1"/>
</dbReference>
<dbReference type="Proteomes" id="UP000075880">
    <property type="component" value="Unassembled WGS sequence"/>
</dbReference>
<proteinExistence type="predicted"/>
<evidence type="ECO:0000313" key="2">
    <source>
        <dbReference type="Proteomes" id="UP000075880"/>
    </source>
</evidence>
<accession>A0AAG5DS71</accession>
<dbReference type="InterPro" id="IPR011990">
    <property type="entry name" value="TPR-like_helical_dom_sf"/>
</dbReference>
<dbReference type="AlphaFoldDB" id="A0AAG5DS71"/>
<evidence type="ECO:0000313" key="1">
    <source>
        <dbReference type="EnsemblMetazoa" id="ENSAATROPP013423"/>
    </source>
</evidence>
<name>A0AAG5DS71_ANOAO</name>
<protein>
    <submittedName>
        <fullName evidence="1">Uncharacterized protein</fullName>
    </submittedName>
</protein>